<dbReference type="PANTHER" id="PTHR18895:SF74">
    <property type="entry name" value="MTRF1L RELEASE FACTOR GLUTAMINE METHYLTRANSFERASE"/>
    <property type="match status" value="1"/>
</dbReference>
<dbReference type="Pfam" id="PF00849">
    <property type="entry name" value="PseudoU_synth_2"/>
    <property type="match status" value="1"/>
</dbReference>
<feature type="compositionally biased region" description="Basic and acidic residues" evidence="6">
    <location>
        <begin position="223"/>
        <end position="235"/>
    </location>
</feature>
<dbReference type="EMBL" id="JAABOA010001322">
    <property type="protein sequence ID" value="KAF9581790.1"/>
    <property type="molecule type" value="Genomic_DNA"/>
</dbReference>
<evidence type="ECO:0000259" key="8">
    <source>
        <dbReference type="Pfam" id="PF13847"/>
    </source>
</evidence>
<dbReference type="InterPro" id="IPR020103">
    <property type="entry name" value="PsdUridine_synth_cat_dom_sf"/>
</dbReference>
<dbReference type="PANTHER" id="PTHR18895">
    <property type="entry name" value="HEMK METHYLTRANSFERASE"/>
    <property type="match status" value="1"/>
</dbReference>
<dbReference type="GO" id="GO:0003723">
    <property type="term" value="F:RNA binding"/>
    <property type="evidence" value="ECO:0007669"/>
    <property type="project" value="UniProtKB-KW"/>
</dbReference>
<sequence>MKELQAIASEEDKGARLWRFVMQHWKAIVQSREQTRKCFKRGEISVNGTVAEATKILEPNDVVRIKFDKRAAHESIYGKEKLEVRYEDEHLAVVVKPSGKNMVTLGYMLQFSLKPSSLEKIVVQDGEAELDVAMDHVDSEERSEVEESEDEGDFQTPFNVSAAVGQQKIPCAVHGLERAATGLVFVAKTKETHQSLLEMYKTGKITRTYRAICHGSWVSPKDSAVKETDSDKDNRSALPEKSTSEADSIRSIRLLQETNSNEAGRLSTLDIEVLSPYQGVNIRRHMLALQHPVVGDSNHTKPLKSNRSKGLMSALLSVQFVHPSTGQLICVEIEEPTKFEQLRQREEKAYSRRLNNDLEELRKGGLEAPEDYDRKSNKPIAYMVGEKDFFGLRFKVSPATLIPRLSTETLVRTALTLTHDHPVKILDVGTGSGCLLLALLKELSSSTGVGVDISQDALEVAHANKVLHSMEDRVSFQMGDMSLLHDTPGLRQSFDLLVCNPPYLNADSSSKVMTQFVGTEYEPPVALFAENRGYGAYEMLAKSIQKDLESTQTPHVLAPDARVLLEIGSGMGEHVKEIFSFLRYESSALDTHGFERCLVFAVPNQTTDTAPQVSM</sequence>
<evidence type="ECO:0000256" key="4">
    <source>
        <dbReference type="ARBA" id="ARBA00023235"/>
    </source>
</evidence>
<evidence type="ECO:0000256" key="2">
    <source>
        <dbReference type="ARBA" id="ARBA00022679"/>
    </source>
</evidence>
<feature type="domain" description="Pseudouridine synthase RsuA/RluA-like" evidence="7">
    <location>
        <begin position="156"/>
        <end position="239"/>
    </location>
</feature>
<dbReference type="SUPFAM" id="SSF53335">
    <property type="entry name" value="S-adenosyl-L-methionine-dependent methyltransferases"/>
    <property type="match status" value="1"/>
</dbReference>
<keyword evidence="2" id="KW-0808">Transferase</keyword>
<dbReference type="Gene3D" id="3.30.2350.10">
    <property type="entry name" value="Pseudouridine synthase"/>
    <property type="match status" value="1"/>
</dbReference>
<evidence type="ECO:0000256" key="6">
    <source>
        <dbReference type="SAM" id="MobiDB-lite"/>
    </source>
</evidence>
<dbReference type="SUPFAM" id="SSF55174">
    <property type="entry name" value="Alpha-L RNA-binding motif"/>
    <property type="match status" value="1"/>
</dbReference>
<keyword evidence="1" id="KW-0489">Methyltransferase</keyword>
<dbReference type="OrthoDB" id="269872at2759"/>
<dbReference type="GO" id="GO:0008276">
    <property type="term" value="F:protein methyltransferase activity"/>
    <property type="evidence" value="ECO:0007669"/>
    <property type="project" value="InterPro"/>
</dbReference>
<dbReference type="InterPro" id="IPR025714">
    <property type="entry name" value="Methyltranfer_dom"/>
</dbReference>
<dbReference type="CDD" id="cd02440">
    <property type="entry name" value="AdoMet_MTases"/>
    <property type="match status" value="1"/>
</dbReference>
<accession>A0A9P6FTZ4</accession>
<proteinExistence type="predicted"/>
<dbReference type="InterPro" id="IPR036986">
    <property type="entry name" value="S4_RNA-bd_sf"/>
</dbReference>
<evidence type="ECO:0000256" key="3">
    <source>
        <dbReference type="ARBA" id="ARBA00022691"/>
    </source>
</evidence>
<dbReference type="InterPro" id="IPR002052">
    <property type="entry name" value="DNA_methylase_N6_adenine_CS"/>
</dbReference>
<organism evidence="9 10">
    <name type="scientific">Lunasporangiospora selenospora</name>
    <dbReference type="NCBI Taxonomy" id="979761"/>
    <lineage>
        <taxon>Eukaryota</taxon>
        <taxon>Fungi</taxon>
        <taxon>Fungi incertae sedis</taxon>
        <taxon>Mucoromycota</taxon>
        <taxon>Mortierellomycotina</taxon>
        <taxon>Mortierellomycetes</taxon>
        <taxon>Mortierellales</taxon>
        <taxon>Mortierellaceae</taxon>
        <taxon>Lunasporangiospora</taxon>
    </lineage>
</organism>
<name>A0A9P6FTZ4_9FUNG</name>
<dbReference type="Proteomes" id="UP000780801">
    <property type="component" value="Unassembled WGS sequence"/>
</dbReference>
<dbReference type="SUPFAM" id="SSF55120">
    <property type="entry name" value="Pseudouridine synthase"/>
    <property type="match status" value="1"/>
</dbReference>
<keyword evidence="10" id="KW-1185">Reference proteome</keyword>
<comment type="caution">
    <text evidence="9">The sequence shown here is derived from an EMBL/GenBank/DDBJ whole genome shotgun (WGS) entry which is preliminary data.</text>
</comment>
<dbReference type="InterPro" id="IPR004556">
    <property type="entry name" value="HemK-like"/>
</dbReference>
<dbReference type="Gene3D" id="3.10.290.10">
    <property type="entry name" value="RNA-binding S4 domain"/>
    <property type="match status" value="1"/>
</dbReference>
<evidence type="ECO:0000256" key="1">
    <source>
        <dbReference type="ARBA" id="ARBA00022603"/>
    </source>
</evidence>
<evidence type="ECO:0000256" key="5">
    <source>
        <dbReference type="PROSITE-ProRule" id="PRU00182"/>
    </source>
</evidence>
<dbReference type="PROSITE" id="PS00092">
    <property type="entry name" value="N6_MTASE"/>
    <property type="match status" value="1"/>
</dbReference>
<evidence type="ECO:0000313" key="9">
    <source>
        <dbReference type="EMBL" id="KAF9581790.1"/>
    </source>
</evidence>
<dbReference type="Gene3D" id="3.40.50.150">
    <property type="entry name" value="Vaccinia Virus protein VP39"/>
    <property type="match status" value="1"/>
</dbReference>
<keyword evidence="3" id="KW-0949">S-adenosyl-L-methionine</keyword>
<gene>
    <name evidence="9" type="ORF">BGW38_001075</name>
</gene>
<dbReference type="GO" id="GO:0032259">
    <property type="term" value="P:methylation"/>
    <property type="evidence" value="ECO:0007669"/>
    <property type="project" value="UniProtKB-KW"/>
</dbReference>
<dbReference type="Pfam" id="PF13847">
    <property type="entry name" value="Methyltransf_31"/>
    <property type="match status" value="1"/>
</dbReference>
<feature type="region of interest" description="Disordered" evidence="6">
    <location>
        <begin position="220"/>
        <end position="244"/>
    </location>
</feature>
<dbReference type="NCBIfam" id="TIGR00536">
    <property type="entry name" value="hemK_fam"/>
    <property type="match status" value="1"/>
</dbReference>
<protein>
    <recommendedName>
        <fullName evidence="11">Peptide chain release factor N(5)-glutamine methyltransferase</fullName>
    </recommendedName>
</protein>
<keyword evidence="4" id="KW-0413">Isomerase</keyword>
<dbReference type="AlphaFoldDB" id="A0A9P6FTZ4"/>
<dbReference type="GO" id="GO:0001522">
    <property type="term" value="P:pseudouridine synthesis"/>
    <property type="evidence" value="ECO:0007669"/>
    <property type="project" value="InterPro"/>
</dbReference>
<dbReference type="InterPro" id="IPR050320">
    <property type="entry name" value="N5-glutamine_MTase"/>
</dbReference>
<evidence type="ECO:0008006" key="11">
    <source>
        <dbReference type="Google" id="ProtNLM"/>
    </source>
</evidence>
<evidence type="ECO:0000259" key="7">
    <source>
        <dbReference type="Pfam" id="PF00849"/>
    </source>
</evidence>
<keyword evidence="5" id="KW-0694">RNA-binding</keyword>
<evidence type="ECO:0000313" key="10">
    <source>
        <dbReference type="Proteomes" id="UP000780801"/>
    </source>
</evidence>
<dbReference type="InterPro" id="IPR029063">
    <property type="entry name" value="SAM-dependent_MTases_sf"/>
</dbReference>
<dbReference type="GO" id="GO:0009982">
    <property type="term" value="F:pseudouridine synthase activity"/>
    <property type="evidence" value="ECO:0007669"/>
    <property type="project" value="InterPro"/>
</dbReference>
<dbReference type="InterPro" id="IPR006145">
    <property type="entry name" value="PsdUridine_synth_RsuA/RluA"/>
</dbReference>
<reference evidence="9" key="1">
    <citation type="journal article" date="2020" name="Fungal Divers.">
        <title>Resolving the Mortierellaceae phylogeny through synthesis of multi-gene phylogenetics and phylogenomics.</title>
        <authorList>
            <person name="Vandepol N."/>
            <person name="Liber J."/>
            <person name="Desiro A."/>
            <person name="Na H."/>
            <person name="Kennedy M."/>
            <person name="Barry K."/>
            <person name="Grigoriev I.V."/>
            <person name="Miller A.N."/>
            <person name="O'Donnell K."/>
            <person name="Stajich J.E."/>
            <person name="Bonito G."/>
        </authorList>
    </citation>
    <scope>NUCLEOTIDE SEQUENCE</scope>
    <source>
        <strain evidence="9">KOD1015</strain>
    </source>
</reference>
<dbReference type="PROSITE" id="PS50889">
    <property type="entry name" value="S4"/>
    <property type="match status" value="1"/>
</dbReference>
<feature type="domain" description="Methyltransferase" evidence="8">
    <location>
        <begin position="423"/>
        <end position="512"/>
    </location>
</feature>